<keyword evidence="2" id="KW-1185">Reference proteome</keyword>
<accession>A0ABP0KEY0</accession>
<protein>
    <submittedName>
        <fullName evidence="1">Uncharacterized protein</fullName>
    </submittedName>
</protein>
<organism evidence="1 2">
    <name type="scientific">Durusdinium trenchii</name>
    <dbReference type="NCBI Taxonomy" id="1381693"/>
    <lineage>
        <taxon>Eukaryota</taxon>
        <taxon>Sar</taxon>
        <taxon>Alveolata</taxon>
        <taxon>Dinophyceae</taxon>
        <taxon>Suessiales</taxon>
        <taxon>Symbiodiniaceae</taxon>
        <taxon>Durusdinium</taxon>
    </lineage>
</organism>
<dbReference type="PROSITE" id="PS51257">
    <property type="entry name" value="PROKAR_LIPOPROTEIN"/>
    <property type="match status" value="1"/>
</dbReference>
<proteinExistence type="predicted"/>
<dbReference type="InterPro" id="IPR011547">
    <property type="entry name" value="SLC26A/SulP_dom"/>
</dbReference>
<gene>
    <name evidence="1" type="ORF">CCMP2556_LOCUS15975</name>
</gene>
<comment type="caution">
    <text evidence="1">The sequence shown here is derived from an EMBL/GenBank/DDBJ whole genome shotgun (WGS) entry which is preliminary data.</text>
</comment>
<dbReference type="Proteomes" id="UP001642484">
    <property type="component" value="Unassembled WGS sequence"/>
</dbReference>
<reference evidence="1 2" key="1">
    <citation type="submission" date="2024-02" db="EMBL/GenBank/DDBJ databases">
        <authorList>
            <person name="Chen Y."/>
            <person name="Shah S."/>
            <person name="Dougan E. K."/>
            <person name="Thang M."/>
            <person name="Chan C."/>
        </authorList>
    </citation>
    <scope>NUCLEOTIDE SEQUENCE [LARGE SCALE GENOMIC DNA]</scope>
</reference>
<dbReference type="PANTHER" id="PTHR11814">
    <property type="entry name" value="SULFATE TRANSPORTER"/>
    <property type="match status" value="1"/>
</dbReference>
<dbReference type="EMBL" id="CAXAMN010008480">
    <property type="protein sequence ID" value="CAK9025379.1"/>
    <property type="molecule type" value="Genomic_DNA"/>
</dbReference>
<name>A0ABP0KEY0_9DINO</name>
<dbReference type="Pfam" id="PF00916">
    <property type="entry name" value="Sulfate_transp"/>
    <property type="match status" value="1"/>
</dbReference>
<dbReference type="InterPro" id="IPR001902">
    <property type="entry name" value="SLC26A/SulP_fam"/>
</dbReference>
<evidence type="ECO:0000313" key="1">
    <source>
        <dbReference type="EMBL" id="CAK9025379.1"/>
    </source>
</evidence>
<sequence>MARRGRGFLVLVLSALGCVAWWSRDLTNFVGSPSTVLGSSRDAALQQLPLRAESETLEVPQELNPVEEVLAGVSVAFSLLSKAIACSAIVGTGPLVGLWSCVALGFASIAGMRPGVVAGAAAVIVVPLGAFTAQHGLGLVPLVVLLAALIQFSAGAVGFARAVDLVSKEVLAGFLNALGLALLLSQSGALSTPEAAGLALICAGITLFLPSAPVPSSLVGLAVASAVGAVLNFDVPTLATKAKDPMAFAGGLAALPQFQLPQLPSMEDISIALPCAVSIAFISLLETLLAARVVDDRKCEELCTFFYDENGELVITGPDGKPAPVDVPTSTVLSLAAGNGLSVLFGGFGGCGLVPQTVLNLNSGGGGFISVAAYAASMVLFALVLAPIVGQISVPALAGIMVAVSLDTMQFGPTLDAAKAALAGEEGSRIRFGVLVATAVLCYEVDFAVGIVSGVLLDRATSPGGIFSENKAAA</sequence>
<evidence type="ECO:0000313" key="2">
    <source>
        <dbReference type="Proteomes" id="UP001642484"/>
    </source>
</evidence>